<dbReference type="AlphaFoldDB" id="A0A4Y7T8T4"/>
<feature type="chain" id="PRO_5021264842" evidence="1">
    <location>
        <begin position="23"/>
        <end position="101"/>
    </location>
</feature>
<comment type="caution">
    <text evidence="2">The sequence shown here is derived from an EMBL/GenBank/DDBJ whole genome shotgun (WGS) entry which is preliminary data.</text>
</comment>
<dbReference type="EMBL" id="QPFP01000022">
    <property type="protein sequence ID" value="TEB30565.1"/>
    <property type="molecule type" value="Genomic_DNA"/>
</dbReference>
<proteinExistence type="predicted"/>
<evidence type="ECO:0000256" key="1">
    <source>
        <dbReference type="SAM" id="SignalP"/>
    </source>
</evidence>
<evidence type="ECO:0000313" key="2">
    <source>
        <dbReference type="EMBL" id="TEB30565.1"/>
    </source>
</evidence>
<organism evidence="2 3">
    <name type="scientific">Coprinellus micaceus</name>
    <name type="common">Glistening ink-cap mushroom</name>
    <name type="synonym">Coprinus micaceus</name>
    <dbReference type="NCBI Taxonomy" id="71717"/>
    <lineage>
        <taxon>Eukaryota</taxon>
        <taxon>Fungi</taxon>
        <taxon>Dikarya</taxon>
        <taxon>Basidiomycota</taxon>
        <taxon>Agaricomycotina</taxon>
        <taxon>Agaricomycetes</taxon>
        <taxon>Agaricomycetidae</taxon>
        <taxon>Agaricales</taxon>
        <taxon>Agaricineae</taxon>
        <taxon>Psathyrellaceae</taxon>
        <taxon>Coprinellus</taxon>
    </lineage>
</organism>
<name>A0A4Y7T8T4_COPMI</name>
<protein>
    <submittedName>
        <fullName evidence="2">Uncharacterized protein</fullName>
    </submittedName>
</protein>
<sequence length="101" mass="10959">MVFLTSPLYALLSFLAATSSLAAPVSTQQQTNWMVVLGYWSPESDGEHLDYEHPLASGFSLADGEVEVEIPADVESGENYFIVLFGDSGNVSPNFTIDQIL</sequence>
<dbReference type="OrthoDB" id="3199367at2759"/>
<gene>
    <name evidence="2" type="ORF">FA13DRAFT_1792164</name>
</gene>
<keyword evidence="1" id="KW-0732">Signal</keyword>
<reference evidence="2 3" key="1">
    <citation type="journal article" date="2019" name="Nat. Ecol. Evol.">
        <title>Megaphylogeny resolves global patterns of mushroom evolution.</title>
        <authorList>
            <person name="Varga T."/>
            <person name="Krizsan K."/>
            <person name="Foldi C."/>
            <person name="Dima B."/>
            <person name="Sanchez-Garcia M."/>
            <person name="Sanchez-Ramirez S."/>
            <person name="Szollosi G.J."/>
            <person name="Szarkandi J.G."/>
            <person name="Papp V."/>
            <person name="Albert L."/>
            <person name="Andreopoulos W."/>
            <person name="Angelini C."/>
            <person name="Antonin V."/>
            <person name="Barry K.W."/>
            <person name="Bougher N.L."/>
            <person name="Buchanan P."/>
            <person name="Buyck B."/>
            <person name="Bense V."/>
            <person name="Catcheside P."/>
            <person name="Chovatia M."/>
            <person name="Cooper J."/>
            <person name="Damon W."/>
            <person name="Desjardin D."/>
            <person name="Finy P."/>
            <person name="Geml J."/>
            <person name="Haridas S."/>
            <person name="Hughes K."/>
            <person name="Justo A."/>
            <person name="Karasinski D."/>
            <person name="Kautmanova I."/>
            <person name="Kiss B."/>
            <person name="Kocsube S."/>
            <person name="Kotiranta H."/>
            <person name="LaButti K.M."/>
            <person name="Lechner B.E."/>
            <person name="Liimatainen K."/>
            <person name="Lipzen A."/>
            <person name="Lukacs Z."/>
            <person name="Mihaltcheva S."/>
            <person name="Morgado L.N."/>
            <person name="Niskanen T."/>
            <person name="Noordeloos M.E."/>
            <person name="Ohm R.A."/>
            <person name="Ortiz-Santana B."/>
            <person name="Ovrebo C."/>
            <person name="Racz N."/>
            <person name="Riley R."/>
            <person name="Savchenko A."/>
            <person name="Shiryaev A."/>
            <person name="Soop K."/>
            <person name="Spirin V."/>
            <person name="Szebenyi C."/>
            <person name="Tomsovsky M."/>
            <person name="Tulloss R.E."/>
            <person name="Uehling J."/>
            <person name="Grigoriev I.V."/>
            <person name="Vagvolgyi C."/>
            <person name="Papp T."/>
            <person name="Martin F.M."/>
            <person name="Miettinen O."/>
            <person name="Hibbett D.S."/>
            <person name="Nagy L.G."/>
        </authorList>
    </citation>
    <scope>NUCLEOTIDE SEQUENCE [LARGE SCALE GENOMIC DNA]</scope>
    <source>
        <strain evidence="2 3">FP101781</strain>
    </source>
</reference>
<dbReference type="Proteomes" id="UP000298030">
    <property type="component" value="Unassembled WGS sequence"/>
</dbReference>
<accession>A0A4Y7T8T4</accession>
<dbReference type="STRING" id="71717.A0A4Y7T8T4"/>
<feature type="signal peptide" evidence="1">
    <location>
        <begin position="1"/>
        <end position="22"/>
    </location>
</feature>
<evidence type="ECO:0000313" key="3">
    <source>
        <dbReference type="Proteomes" id="UP000298030"/>
    </source>
</evidence>
<keyword evidence="3" id="KW-1185">Reference proteome</keyword>